<dbReference type="eggNOG" id="ENOG50330BT">
    <property type="taxonomic scope" value="Bacteria"/>
</dbReference>
<dbReference type="InterPro" id="IPR024702">
    <property type="entry name" value="Uncharacterised_YmfJ"/>
</dbReference>
<dbReference type="KEGG" id="dae:Dtox_2697"/>
<dbReference type="RefSeq" id="WP_015758170.1">
    <property type="nucleotide sequence ID" value="NC_013216.1"/>
</dbReference>
<sequence>MLQFGQITTQIANWDNWKKFLGQAVEYANELGVPKERISALAQQAGDILASSVPTANPEQQTLKELWQVANEQEKQTLATLMTKLVSGR</sequence>
<dbReference type="STRING" id="485916.Dtox_2697"/>
<name>C8W180_DESAS</name>
<dbReference type="Pfam" id="PF11588">
    <property type="entry name" value="DUF3243"/>
    <property type="match status" value="1"/>
</dbReference>
<proteinExistence type="predicted"/>
<accession>C8W180</accession>
<evidence type="ECO:0000313" key="1">
    <source>
        <dbReference type="EMBL" id="ACV63476.1"/>
    </source>
</evidence>
<dbReference type="AlphaFoldDB" id="C8W180"/>
<evidence type="ECO:0008006" key="3">
    <source>
        <dbReference type="Google" id="ProtNLM"/>
    </source>
</evidence>
<protein>
    <recommendedName>
        <fullName evidence="3">DUF3243 domain-containing protein</fullName>
    </recommendedName>
</protein>
<organism evidence="1 2">
    <name type="scientific">Desulfofarcimen acetoxidans (strain ATCC 49208 / DSM 771 / KCTC 5769 / VKM B-1644 / 5575)</name>
    <name type="common">Desulfotomaculum acetoxidans</name>
    <dbReference type="NCBI Taxonomy" id="485916"/>
    <lineage>
        <taxon>Bacteria</taxon>
        <taxon>Bacillati</taxon>
        <taxon>Bacillota</taxon>
        <taxon>Clostridia</taxon>
        <taxon>Eubacteriales</taxon>
        <taxon>Peptococcaceae</taxon>
        <taxon>Desulfofarcimen</taxon>
    </lineage>
</organism>
<reference evidence="1 2" key="1">
    <citation type="journal article" date="2009" name="Stand. Genomic Sci.">
        <title>Complete genome sequence of Desulfotomaculum acetoxidans type strain (5575).</title>
        <authorList>
            <person name="Spring S."/>
            <person name="Lapidus A."/>
            <person name="Schroder M."/>
            <person name="Gleim D."/>
            <person name="Sims D."/>
            <person name="Meincke L."/>
            <person name="Glavina Del Rio T."/>
            <person name="Tice H."/>
            <person name="Copeland A."/>
            <person name="Cheng J.F."/>
            <person name="Lucas S."/>
            <person name="Chen F."/>
            <person name="Nolan M."/>
            <person name="Bruce D."/>
            <person name="Goodwin L."/>
            <person name="Pitluck S."/>
            <person name="Ivanova N."/>
            <person name="Mavromatis K."/>
            <person name="Mikhailova N."/>
            <person name="Pati A."/>
            <person name="Chen A."/>
            <person name="Palaniappan K."/>
            <person name="Land M."/>
            <person name="Hauser L."/>
            <person name="Chang Y.J."/>
            <person name="Jeffries C.D."/>
            <person name="Chain P."/>
            <person name="Saunders E."/>
            <person name="Brettin T."/>
            <person name="Detter J.C."/>
            <person name="Goker M."/>
            <person name="Bristow J."/>
            <person name="Eisen J.A."/>
            <person name="Markowitz V."/>
            <person name="Hugenholtz P."/>
            <person name="Kyrpides N.C."/>
            <person name="Klenk H.P."/>
            <person name="Han C."/>
        </authorList>
    </citation>
    <scope>NUCLEOTIDE SEQUENCE [LARGE SCALE GENOMIC DNA]</scope>
    <source>
        <strain evidence="2">ATCC 49208 / DSM 771 / VKM B-1644</strain>
    </source>
</reference>
<gene>
    <name evidence="1" type="ordered locus">Dtox_2697</name>
</gene>
<dbReference type="Proteomes" id="UP000002217">
    <property type="component" value="Chromosome"/>
</dbReference>
<dbReference type="PIRSF" id="PIRSF004764">
    <property type="entry name" value="YmfJ"/>
    <property type="match status" value="1"/>
</dbReference>
<evidence type="ECO:0000313" key="2">
    <source>
        <dbReference type="Proteomes" id="UP000002217"/>
    </source>
</evidence>
<dbReference type="OrthoDB" id="2382009at2"/>
<dbReference type="InterPro" id="IPR021637">
    <property type="entry name" value="DUF3243"/>
</dbReference>
<dbReference type="EMBL" id="CP001720">
    <property type="protein sequence ID" value="ACV63476.1"/>
    <property type="molecule type" value="Genomic_DNA"/>
</dbReference>
<keyword evidence="2" id="KW-1185">Reference proteome</keyword>
<dbReference type="HOGENOM" id="CLU_171794_1_0_9"/>
<dbReference type="Gene3D" id="1.10.760.20">
    <property type="entry name" value="Protein of unknown function DUF3243"/>
    <property type="match status" value="1"/>
</dbReference>
<dbReference type="InterPro" id="IPR038292">
    <property type="entry name" value="YmfJ/YflH_sf"/>
</dbReference>